<organism evidence="2 3">
    <name type="scientific">Oryza sativa subsp. japonica</name>
    <name type="common">Rice</name>
    <dbReference type="NCBI Taxonomy" id="39947"/>
    <lineage>
        <taxon>Eukaryota</taxon>
        <taxon>Viridiplantae</taxon>
        <taxon>Streptophyta</taxon>
        <taxon>Embryophyta</taxon>
        <taxon>Tracheophyta</taxon>
        <taxon>Spermatophyta</taxon>
        <taxon>Magnoliopsida</taxon>
        <taxon>Liliopsida</taxon>
        <taxon>Poales</taxon>
        <taxon>Poaceae</taxon>
        <taxon>BOP clade</taxon>
        <taxon>Oryzoideae</taxon>
        <taxon>Oryzeae</taxon>
        <taxon>Oryzinae</taxon>
        <taxon>Oryza</taxon>
        <taxon>Oryza sativa</taxon>
    </lineage>
</organism>
<reference evidence="1" key="1">
    <citation type="submission" date="2001-04" db="EMBL/GenBank/DDBJ databases">
        <title>Oryza sativa nipponbare(GA3) genomic DNA, chromosome 6, PAC clone:P0528E04.</title>
        <authorList>
            <person name="Sasaki T."/>
            <person name="Matsumoto T."/>
            <person name="Yamamoto K."/>
        </authorList>
    </citation>
    <scope>NUCLEOTIDE SEQUENCE</scope>
</reference>
<dbReference type="Proteomes" id="UP000000763">
    <property type="component" value="Chromosome 6"/>
</dbReference>
<name>Q69V31_ORYSJ</name>
<evidence type="ECO:0000313" key="3">
    <source>
        <dbReference type="Proteomes" id="UP000000763"/>
    </source>
</evidence>
<gene>
    <name evidence="1" type="ORF">P0528E04.4</name>
    <name evidence="2" type="ORF">P0648E08.26</name>
</gene>
<proteinExistence type="predicted"/>
<reference evidence="2" key="2">
    <citation type="submission" date="2001-10" db="EMBL/GenBank/DDBJ databases">
        <title>Oryza sativa nipponbare(GA3) genomic DNA, chromosome 6, PAC clone:P0648E08.</title>
        <authorList>
            <person name="Sasaki T."/>
            <person name="Matsumoto T."/>
            <person name="Yamamoto K."/>
        </authorList>
    </citation>
    <scope>NUCLEOTIDE SEQUENCE</scope>
</reference>
<dbReference type="EMBL" id="AP003510">
    <property type="protein sequence ID" value="BAD35211.1"/>
    <property type="molecule type" value="Genomic_DNA"/>
</dbReference>
<evidence type="ECO:0000313" key="1">
    <source>
        <dbReference type="EMBL" id="BAD35211.1"/>
    </source>
</evidence>
<dbReference type="EMBL" id="AP004280">
    <property type="protein sequence ID" value="BAD35647.1"/>
    <property type="molecule type" value="Genomic_DNA"/>
</dbReference>
<dbReference type="AlphaFoldDB" id="Q69V31"/>
<protein>
    <submittedName>
        <fullName evidence="2">Uncharacterized protein</fullName>
    </submittedName>
</protein>
<reference evidence="3" key="4">
    <citation type="journal article" date="2008" name="Nucleic Acids Res.">
        <title>The rice annotation project database (RAP-DB): 2008 update.</title>
        <authorList>
            <consortium name="The rice annotation project (RAP)"/>
        </authorList>
    </citation>
    <scope>GENOME REANNOTATION</scope>
    <source>
        <strain evidence="3">cv. Nipponbare</strain>
    </source>
</reference>
<sequence length="82" mass="9413">MDQHCRQGILVDWISGVLGDVGTRIYTIRHQSKQKTRIILVQAPHSDLELDIEEESKEIGSCQIGLHIGWTTYWLETESEYG</sequence>
<accession>Q69V31</accession>
<evidence type="ECO:0000313" key="2">
    <source>
        <dbReference type="EMBL" id="BAD35647.1"/>
    </source>
</evidence>
<reference evidence="3" key="3">
    <citation type="journal article" date="2005" name="Nature">
        <title>The map-based sequence of the rice genome.</title>
        <authorList>
            <consortium name="International rice genome sequencing project (IRGSP)"/>
            <person name="Matsumoto T."/>
            <person name="Wu J."/>
            <person name="Kanamori H."/>
            <person name="Katayose Y."/>
            <person name="Fujisawa M."/>
            <person name="Namiki N."/>
            <person name="Mizuno H."/>
            <person name="Yamamoto K."/>
            <person name="Antonio B.A."/>
            <person name="Baba T."/>
            <person name="Sakata K."/>
            <person name="Nagamura Y."/>
            <person name="Aoki H."/>
            <person name="Arikawa K."/>
            <person name="Arita K."/>
            <person name="Bito T."/>
            <person name="Chiden Y."/>
            <person name="Fujitsuka N."/>
            <person name="Fukunaka R."/>
            <person name="Hamada M."/>
            <person name="Harada C."/>
            <person name="Hayashi A."/>
            <person name="Hijishita S."/>
            <person name="Honda M."/>
            <person name="Hosokawa S."/>
            <person name="Ichikawa Y."/>
            <person name="Idonuma A."/>
            <person name="Iijima M."/>
            <person name="Ikeda M."/>
            <person name="Ikeno M."/>
            <person name="Ito K."/>
            <person name="Ito S."/>
            <person name="Ito T."/>
            <person name="Ito Y."/>
            <person name="Ito Y."/>
            <person name="Iwabuchi A."/>
            <person name="Kamiya K."/>
            <person name="Karasawa W."/>
            <person name="Kurita K."/>
            <person name="Katagiri S."/>
            <person name="Kikuta A."/>
            <person name="Kobayashi H."/>
            <person name="Kobayashi N."/>
            <person name="Machita K."/>
            <person name="Maehara T."/>
            <person name="Masukawa M."/>
            <person name="Mizubayashi T."/>
            <person name="Mukai Y."/>
            <person name="Nagasaki H."/>
            <person name="Nagata Y."/>
            <person name="Naito S."/>
            <person name="Nakashima M."/>
            <person name="Nakama Y."/>
            <person name="Nakamichi Y."/>
            <person name="Nakamura M."/>
            <person name="Meguro A."/>
            <person name="Negishi M."/>
            <person name="Ohta I."/>
            <person name="Ohta T."/>
            <person name="Okamoto M."/>
            <person name="Ono N."/>
            <person name="Saji S."/>
            <person name="Sakaguchi M."/>
            <person name="Sakai K."/>
            <person name="Shibata M."/>
            <person name="Shimokawa T."/>
            <person name="Song J."/>
            <person name="Takazaki Y."/>
            <person name="Terasawa K."/>
            <person name="Tsugane M."/>
            <person name="Tsuji K."/>
            <person name="Ueda S."/>
            <person name="Waki K."/>
            <person name="Yamagata H."/>
            <person name="Yamamoto M."/>
            <person name="Yamamoto S."/>
            <person name="Yamane H."/>
            <person name="Yoshiki S."/>
            <person name="Yoshihara R."/>
            <person name="Yukawa K."/>
            <person name="Zhong H."/>
            <person name="Yano M."/>
            <person name="Yuan Q."/>
            <person name="Ouyang S."/>
            <person name="Liu J."/>
            <person name="Jones K.M."/>
            <person name="Gansberger K."/>
            <person name="Moffat K."/>
            <person name="Hill J."/>
            <person name="Bera J."/>
            <person name="Fadrosh D."/>
            <person name="Jin S."/>
            <person name="Johri S."/>
            <person name="Kim M."/>
            <person name="Overton L."/>
            <person name="Reardon M."/>
            <person name="Tsitrin T."/>
            <person name="Vuong H."/>
            <person name="Weaver B."/>
            <person name="Ciecko A."/>
            <person name="Tallon L."/>
            <person name="Jackson J."/>
            <person name="Pai G."/>
            <person name="Aken S.V."/>
            <person name="Utterback T."/>
            <person name="Reidmuller S."/>
            <person name="Feldblyum T."/>
            <person name="Hsiao J."/>
            <person name="Zismann V."/>
            <person name="Iobst S."/>
            <person name="de Vazeille A.R."/>
            <person name="Buell C.R."/>
            <person name="Ying K."/>
            <person name="Li Y."/>
            <person name="Lu T."/>
            <person name="Huang Y."/>
            <person name="Zhao Q."/>
            <person name="Feng Q."/>
            <person name="Zhang L."/>
            <person name="Zhu J."/>
            <person name="Weng Q."/>
            <person name="Mu J."/>
            <person name="Lu Y."/>
            <person name="Fan D."/>
            <person name="Liu Y."/>
            <person name="Guan J."/>
            <person name="Zhang Y."/>
            <person name="Yu S."/>
            <person name="Liu X."/>
            <person name="Zhang Y."/>
            <person name="Hong G."/>
            <person name="Han B."/>
            <person name="Choisne N."/>
            <person name="Demange N."/>
            <person name="Orjeda G."/>
            <person name="Samain S."/>
            <person name="Cattolico L."/>
            <person name="Pelletier E."/>
            <person name="Couloux A."/>
            <person name="Segurens B."/>
            <person name="Wincker P."/>
            <person name="D'Hont A."/>
            <person name="Scarpelli C."/>
            <person name="Weissenbach J."/>
            <person name="Salanoubat M."/>
            <person name="Quetier F."/>
            <person name="Yu Y."/>
            <person name="Kim H.R."/>
            <person name="Rambo T."/>
            <person name="Currie J."/>
            <person name="Collura K."/>
            <person name="Luo M."/>
            <person name="Yang T."/>
            <person name="Ammiraju J.S.S."/>
            <person name="Engler F."/>
            <person name="Soderlund C."/>
            <person name="Wing R.A."/>
            <person name="Palmer L.E."/>
            <person name="de la Bastide M."/>
            <person name="Spiegel L."/>
            <person name="Nascimento L."/>
            <person name="Zutavern T."/>
            <person name="O'Shaughnessy A."/>
            <person name="Dike S."/>
            <person name="Dedhia N."/>
            <person name="Preston R."/>
            <person name="Balija V."/>
            <person name="McCombie W.R."/>
            <person name="Chow T."/>
            <person name="Chen H."/>
            <person name="Chung M."/>
            <person name="Chen C."/>
            <person name="Shaw J."/>
            <person name="Wu H."/>
            <person name="Hsiao K."/>
            <person name="Chao Y."/>
            <person name="Chu M."/>
            <person name="Cheng C."/>
            <person name="Hour A."/>
            <person name="Lee P."/>
            <person name="Lin S."/>
            <person name="Lin Y."/>
            <person name="Liou J."/>
            <person name="Liu S."/>
            <person name="Hsing Y."/>
            <person name="Raghuvanshi S."/>
            <person name="Mohanty A."/>
            <person name="Bharti A.K."/>
            <person name="Gaur A."/>
            <person name="Gupta V."/>
            <person name="Kumar D."/>
            <person name="Ravi V."/>
            <person name="Vij S."/>
            <person name="Kapur A."/>
            <person name="Khurana P."/>
            <person name="Khurana P."/>
            <person name="Khurana J.P."/>
            <person name="Tyagi A.K."/>
            <person name="Gaikwad K."/>
            <person name="Singh A."/>
            <person name="Dalal V."/>
            <person name="Srivastava S."/>
            <person name="Dixit A."/>
            <person name="Pal A.K."/>
            <person name="Ghazi I.A."/>
            <person name="Yadav M."/>
            <person name="Pandit A."/>
            <person name="Bhargava A."/>
            <person name="Sureshbabu K."/>
            <person name="Batra K."/>
            <person name="Sharma T.R."/>
            <person name="Mohapatra T."/>
            <person name="Singh N.K."/>
            <person name="Messing J."/>
            <person name="Nelson A.B."/>
            <person name="Fuks G."/>
            <person name="Kavchok S."/>
            <person name="Keizer G."/>
            <person name="Linton E."/>
            <person name="Llaca V."/>
            <person name="Song R."/>
            <person name="Tanyolac B."/>
            <person name="Young S."/>
            <person name="Ho-Il K."/>
            <person name="Hahn J.H."/>
            <person name="Sangsakoo G."/>
            <person name="Vanavichit A."/>
            <person name="de Mattos Luiz.A.T."/>
            <person name="Zimmer P.D."/>
            <person name="Malone G."/>
            <person name="Dellagostin O."/>
            <person name="de Oliveira A.C."/>
            <person name="Bevan M."/>
            <person name="Bancroft I."/>
            <person name="Minx P."/>
            <person name="Cordum H."/>
            <person name="Wilson R."/>
            <person name="Cheng Z."/>
            <person name="Jin W."/>
            <person name="Jiang J."/>
            <person name="Leong S.A."/>
            <person name="Iwama H."/>
            <person name="Gojobori T."/>
            <person name="Itoh T."/>
            <person name="Niimura Y."/>
            <person name="Fujii Y."/>
            <person name="Habara T."/>
            <person name="Sakai H."/>
            <person name="Sato Y."/>
            <person name="Wilson G."/>
            <person name="Kumar K."/>
            <person name="McCouch S."/>
            <person name="Juretic N."/>
            <person name="Hoen D."/>
            <person name="Wright S."/>
            <person name="Bruskiewich R."/>
            <person name="Bureau T."/>
            <person name="Miyao A."/>
            <person name="Hirochika H."/>
            <person name="Nishikawa T."/>
            <person name="Kadowaki K."/>
            <person name="Sugiura M."/>
            <person name="Burr B."/>
            <person name="Sasaki T."/>
        </authorList>
    </citation>
    <scope>NUCLEOTIDE SEQUENCE [LARGE SCALE GENOMIC DNA]</scope>
    <source>
        <strain evidence="3">cv. Nipponbare</strain>
    </source>
</reference>